<reference evidence="3" key="1">
    <citation type="submission" date="2021-04" db="EMBL/GenBank/DDBJ databases">
        <title>First draft genome resource for Brassicaceae pathogens Fusarium oxysporum f. sp. raphani and Fusarium oxysporum f. sp. rapae.</title>
        <authorList>
            <person name="Asai S."/>
        </authorList>
    </citation>
    <scope>NUCLEOTIDE SEQUENCE</scope>
    <source>
        <strain evidence="3">Tf1262</strain>
    </source>
</reference>
<feature type="domain" description="T6SS Phospholipase effector Tle1-like catalytic" evidence="2">
    <location>
        <begin position="6"/>
        <end position="298"/>
    </location>
</feature>
<dbReference type="PANTHER" id="PTHR33840:SF16">
    <property type="entry name" value="DUF2235 DOMAIN-CONTAINING PROTEIN"/>
    <property type="match status" value="1"/>
</dbReference>
<evidence type="ECO:0000313" key="4">
    <source>
        <dbReference type="Proteomes" id="UP000693942"/>
    </source>
</evidence>
<protein>
    <recommendedName>
        <fullName evidence="2">T6SS Phospholipase effector Tle1-like catalytic domain-containing protein</fullName>
    </recommendedName>
</protein>
<proteinExistence type="predicted"/>
<accession>A0A8J5UPN6</accession>
<comment type="caution">
    <text evidence="3">The sequence shown here is derived from an EMBL/GenBank/DDBJ whole genome shotgun (WGS) entry which is preliminary data.</text>
</comment>
<dbReference type="AlphaFoldDB" id="A0A8J5UPN6"/>
<organism evidence="3 4">
    <name type="scientific">Fusarium oxysporum f. sp. raphani</name>
    <dbReference type="NCBI Taxonomy" id="96318"/>
    <lineage>
        <taxon>Eukaryota</taxon>
        <taxon>Fungi</taxon>
        <taxon>Dikarya</taxon>
        <taxon>Ascomycota</taxon>
        <taxon>Pezizomycotina</taxon>
        <taxon>Sordariomycetes</taxon>
        <taxon>Hypocreomycetidae</taxon>
        <taxon>Hypocreales</taxon>
        <taxon>Nectriaceae</taxon>
        <taxon>Fusarium</taxon>
        <taxon>Fusarium oxysporum species complex</taxon>
    </lineage>
</organism>
<feature type="compositionally biased region" description="Basic and acidic residues" evidence="1">
    <location>
        <begin position="755"/>
        <end position="764"/>
    </location>
</feature>
<feature type="region of interest" description="Disordered" evidence="1">
    <location>
        <begin position="753"/>
        <end position="777"/>
    </location>
</feature>
<dbReference type="Proteomes" id="UP000693942">
    <property type="component" value="Unassembled WGS sequence"/>
</dbReference>
<evidence type="ECO:0000256" key="1">
    <source>
        <dbReference type="SAM" id="MobiDB-lite"/>
    </source>
</evidence>
<evidence type="ECO:0000313" key="3">
    <source>
        <dbReference type="EMBL" id="KAG7434931.1"/>
    </source>
</evidence>
<name>A0A8J5UPN6_FUSOX</name>
<evidence type="ECO:0000259" key="2">
    <source>
        <dbReference type="Pfam" id="PF09994"/>
    </source>
</evidence>
<dbReference type="EMBL" id="JAELUR010000003">
    <property type="protein sequence ID" value="KAG7434931.1"/>
    <property type="molecule type" value="Genomic_DNA"/>
</dbReference>
<dbReference type="InterPro" id="IPR018712">
    <property type="entry name" value="Tle1-like_cat"/>
</dbReference>
<gene>
    <name evidence="3" type="ORF">Forpi1262_v005423</name>
</gene>
<dbReference type="Pfam" id="PF09994">
    <property type="entry name" value="T6SS_Tle1-like_cat"/>
    <property type="match status" value="1"/>
</dbReference>
<dbReference type="PANTHER" id="PTHR33840">
    <property type="match status" value="1"/>
</dbReference>
<sequence length="1193" mass="134545">MVGHSKLIVLCDGMWCGRKTKTETNIYMLARLMGIPVDRGEDSRDDDGFQARYFDGPGLGNAALDQISTGSTSPDIATRCIDIYKYIVDHFTDKHEIWMFGLGRGAYVVRCVAGMVNNCGIIKKTHDDHETSLLINHVYSMYETLDRDCRPSSPRMVRFRSRSSWEVATPVRFMGILDTTDPAGLPYFLSPATSKHPPVYDINALSAVKSVYHAISIHERLSLFDLCRIPEDIAEEQAEVSPSINEMWFPGMHYDIGRQNFPPTLGAGTRGRFLHWLPWPAIHPNLALSDLVLMWMLESIRVEVSSGTLIPDIGLQIEVLGRRLTHGQQSKGSGDIYAGIKPLRYATYWGRFVRLLYPGIGEAIMSAGSWTPTLRDRRILDFNATAYDYRRPLDQSGATIWSLAEISEERYPSVTYDEFQVYRRVTGKIDQATFECLLGRECIEEKASPMPGGPVPLTINWQGPNFHNVHGSNWEDILTITKVRLDGEYYVARTIREFLSEFYEDLGVRLLDWVIELCVLKTRMSNTMDESPSSVSEEDGISGILDQVHLHLDVDSVSAYFADTSLRVTLPTTSGADKSRLLSALSWVVAVFQTPRRDAEGLFTVSCKVKDVGTEGVRIWSSHCEPFTPGKEESSCWTQLFNYACIAEVPRDLHLNASGRPEGLEIDFGLLVNLSRASRLWFSEYEVVLFGFDTALIQLRPVESRRWHVVRTPGSLITPMDVLKAIKSTGQSSTAGKNEMDNVHDAIQSSFHLSTEAREPESEQQHGAIKSSMRLDKRERRAESRKFEYPPGKVYVGWCDSPTARIGARAPDSGFLVEFDKETTVPTVTDDIVSLESVSTVDSSTLGAKLGFLGNVISTDVTHGRTQQKIVEQTAVQLQFNTLYTRQLRNAKLTPVILWDDTIRRAWLLPGVSVLFFVSICLFKLLNLNFERPLEYMTPSNTPGESAEECLKTNWGLRMLDPRHSNPNPTKITFGELVLEVWGSMQSAQKVCYAKTNGRKHVRNGVVFGYDLYDVIGTGHMQLRYLDERRAGANFRSWEPLARKEELHVIFCNRVGPVIECATDTCAGGPCKHYCQSCDDTRGVLSCLLPDFKQFFGRNWTNYSESGILPITPGFEWIPTSPKIFKHLNRRVPDGGVCECCSELDRLQSVVKHDEPSTIGRLFRKVPGLRPTHQPFWSRDWLEEAYAVRFGLR</sequence>